<protein>
    <recommendedName>
        <fullName evidence="1">Methyltransferase type 11 domain-containing protein</fullName>
    </recommendedName>
</protein>
<dbReference type="CDD" id="cd02440">
    <property type="entry name" value="AdoMet_MTases"/>
    <property type="match status" value="1"/>
</dbReference>
<evidence type="ECO:0000259" key="1">
    <source>
        <dbReference type="Pfam" id="PF08241"/>
    </source>
</evidence>
<sequence length="388" mass="43123">MAQDILSKARMASTTDWGRTNGACGQGEDYNVHIATYYNMYTLQNVPPDMHYLSYPGLREPEVAPPNGKDPFFYFAEFYRRVLVEGLAGWAHSSPFRGRILATGCGLGGIAVVLLEVFPEASEIVCVDLVEHQIEVASQRLGHLSPHVVFEVGDVTSLRFADASFDLVFDEVALSHLKSEYLDKFPVAMREFRRVLRRDGRVILSGYNKTIEHMSALARDGTALQEVRCVDISPANGLGAQRSIRHMYGPAVSRRTELLCQVLARSRLTRSNPIQIMEMLGVHLRLTKTMHDADAFSELLSRIRELPGQEGVLFPDVDVAAENAAALVEEQAWVETGKVPSVSPDLLDRFPAVLDAVLFGCTHCMGRGETNWYKGCYVLVFETVPNNS</sequence>
<name>A0A7S1FHH2_NOCSC</name>
<accession>A0A7S1FHH2</accession>
<dbReference type="Pfam" id="PF08241">
    <property type="entry name" value="Methyltransf_11"/>
    <property type="match status" value="1"/>
</dbReference>
<dbReference type="PANTHER" id="PTHR42912">
    <property type="entry name" value="METHYLTRANSFERASE"/>
    <property type="match status" value="1"/>
</dbReference>
<dbReference type="InterPro" id="IPR013216">
    <property type="entry name" value="Methyltransf_11"/>
</dbReference>
<dbReference type="InterPro" id="IPR050508">
    <property type="entry name" value="Methyltransf_Superfamily"/>
</dbReference>
<feature type="domain" description="Methyltransferase type 11" evidence="1">
    <location>
        <begin position="102"/>
        <end position="204"/>
    </location>
</feature>
<proteinExistence type="predicted"/>
<dbReference type="EMBL" id="HBFQ01057158">
    <property type="protein sequence ID" value="CAD8866251.1"/>
    <property type="molecule type" value="Transcribed_RNA"/>
</dbReference>
<dbReference type="Gene3D" id="3.40.50.150">
    <property type="entry name" value="Vaccinia Virus protein VP39"/>
    <property type="match status" value="1"/>
</dbReference>
<evidence type="ECO:0000313" key="2">
    <source>
        <dbReference type="EMBL" id="CAD8866251.1"/>
    </source>
</evidence>
<dbReference type="SUPFAM" id="SSF53335">
    <property type="entry name" value="S-adenosyl-L-methionine-dependent methyltransferases"/>
    <property type="match status" value="1"/>
</dbReference>
<dbReference type="InterPro" id="IPR029063">
    <property type="entry name" value="SAM-dependent_MTases_sf"/>
</dbReference>
<dbReference type="AlphaFoldDB" id="A0A7S1FHH2"/>
<gene>
    <name evidence="2" type="ORF">NSCI0253_LOCUS40606</name>
</gene>
<organism evidence="2">
    <name type="scientific">Noctiluca scintillans</name>
    <name type="common">Sea sparkle</name>
    <name type="synonym">Red tide dinoflagellate</name>
    <dbReference type="NCBI Taxonomy" id="2966"/>
    <lineage>
        <taxon>Eukaryota</taxon>
        <taxon>Sar</taxon>
        <taxon>Alveolata</taxon>
        <taxon>Dinophyceae</taxon>
        <taxon>Noctilucales</taxon>
        <taxon>Noctilucaceae</taxon>
        <taxon>Noctiluca</taxon>
    </lineage>
</organism>
<reference evidence="2" key="1">
    <citation type="submission" date="2021-01" db="EMBL/GenBank/DDBJ databases">
        <authorList>
            <person name="Corre E."/>
            <person name="Pelletier E."/>
            <person name="Niang G."/>
            <person name="Scheremetjew M."/>
            <person name="Finn R."/>
            <person name="Kale V."/>
            <person name="Holt S."/>
            <person name="Cochrane G."/>
            <person name="Meng A."/>
            <person name="Brown T."/>
            <person name="Cohen L."/>
        </authorList>
    </citation>
    <scope>NUCLEOTIDE SEQUENCE</scope>
</reference>
<dbReference type="GO" id="GO:0008757">
    <property type="term" value="F:S-adenosylmethionine-dependent methyltransferase activity"/>
    <property type="evidence" value="ECO:0007669"/>
    <property type="project" value="InterPro"/>
</dbReference>